<keyword evidence="4" id="KW-1185">Reference proteome</keyword>
<accession>A0ABZ2KV82</accession>
<evidence type="ECO:0000256" key="1">
    <source>
        <dbReference type="SAM" id="SignalP"/>
    </source>
</evidence>
<dbReference type="SMART" id="SM00710">
    <property type="entry name" value="PbH1"/>
    <property type="match status" value="6"/>
</dbReference>
<dbReference type="SUPFAM" id="SSF51126">
    <property type="entry name" value="Pectin lyase-like"/>
    <property type="match status" value="1"/>
</dbReference>
<dbReference type="InterPro" id="IPR011050">
    <property type="entry name" value="Pectin_lyase_fold/virulence"/>
</dbReference>
<dbReference type="NCBIfam" id="TIGR03804">
    <property type="entry name" value="para_beta_helix"/>
    <property type="match status" value="1"/>
</dbReference>
<dbReference type="NCBIfam" id="TIGR03805">
    <property type="entry name" value="beta_helix_1"/>
    <property type="match status" value="1"/>
</dbReference>
<dbReference type="InterPro" id="IPR012334">
    <property type="entry name" value="Pectin_lyas_fold"/>
</dbReference>
<organism evidence="3 4">
    <name type="scientific">Pendulispora rubella</name>
    <dbReference type="NCBI Taxonomy" id="2741070"/>
    <lineage>
        <taxon>Bacteria</taxon>
        <taxon>Pseudomonadati</taxon>
        <taxon>Myxococcota</taxon>
        <taxon>Myxococcia</taxon>
        <taxon>Myxococcales</taxon>
        <taxon>Sorangiineae</taxon>
        <taxon>Pendulisporaceae</taxon>
        <taxon>Pendulispora</taxon>
    </lineage>
</organism>
<reference evidence="3" key="1">
    <citation type="submission" date="2021-12" db="EMBL/GenBank/DDBJ databases">
        <title>Discovery of the Pendulisporaceae a myxobacterial family with distinct sporulation behavior and unique specialized metabolism.</title>
        <authorList>
            <person name="Garcia R."/>
            <person name="Popoff A."/>
            <person name="Bader C.D."/>
            <person name="Loehr J."/>
            <person name="Walesch S."/>
            <person name="Walt C."/>
            <person name="Boldt J."/>
            <person name="Bunk B."/>
            <person name="Haeckl F.J.F.P.J."/>
            <person name="Gunesch A.P."/>
            <person name="Birkelbach J."/>
            <person name="Nuebel U."/>
            <person name="Pietschmann T."/>
            <person name="Bach T."/>
            <person name="Mueller R."/>
        </authorList>
    </citation>
    <scope>NUCLEOTIDE SEQUENCE</scope>
    <source>
        <strain evidence="3">MSr11367</strain>
    </source>
</reference>
<evidence type="ECO:0000313" key="4">
    <source>
        <dbReference type="Proteomes" id="UP001374803"/>
    </source>
</evidence>
<feature type="domain" description="Right handed beta helix" evidence="2">
    <location>
        <begin position="162"/>
        <end position="300"/>
    </location>
</feature>
<keyword evidence="1" id="KW-0732">Signal</keyword>
<evidence type="ECO:0000313" key="3">
    <source>
        <dbReference type="EMBL" id="WXB02587.1"/>
    </source>
</evidence>
<dbReference type="InterPro" id="IPR022441">
    <property type="entry name" value="Para_beta_helix_rpt-2"/>
</dbReference>
<feature type="chain" id="PRO_5046724414" evidence="1">
    <location>
        <begin position="25"/>
        <end position="440"/>
    </location>
</feature>
<dbReference type="Gene3D" id="2.160.20.10">
    <property type="entry name" value="Single-stranded right-handed beta-helix, Pectin lyase-like"/>
    <property type="match status" value="1"/>
</dbReference>
<gene>
    <name evidence="3" type="ORF">LVJ94_37440</name>
</gene>
<dbReference type="RefSeq" id="WP_394832215.1">
    <property type="nucleotide sequence ID" value="NZ_CP089929.1"/>
</dbReference>
<dbReference type="PROSITE" id="PS51257">
    <property type="entry name" value="PROKAR_LIPOPROTEIN"/>
    <property type="match status" value="1"/>
</dbReference>
<feature type="signal peptide" evidence="1">
    <location>
        <begin position="1"/>
        <end position="24"/>
    </location>
</feature>
<evidence type="ECO:0000259" key="2">
    <source>
        <dbReference type="Pfam" id="PF13229"/>
    </source>
</evidence>
<dbReference type="InterPro" id="IPR039448">
    <property type="entry name" value="Beta_helix"/>
</dbReference>
<dbReference type="Proteomes" id="UP001374803">
    <property type="component" value="Chromosome"/>
</dbReference>
<name>A0ABZ2KV82_9BACT</name>
<dbReference type="InterPro" id="IPR006626">
    <property type="entry name" value="PbH1"/>
</dbReference>
<proteinExistence type="predicted"/>
<dbReference type="InterPro" id="IPR022442">
    <property type="entry name" value="SO_2930-like_dom"/>
</dbReference>
<sequence>MKSHHVGRATFGVLSLGVSLLACSSDDSPSSQDPTCTAATQCTFIAAGSSELDIQDRIGGAKSGDTIKFGEGTFKFTNQIALPTNVKNFTVLGAGRDKTVLDFQGQMVAANDSLSAQYVEKIRFEGFTVKDGRGNGIKVLQGTNVIFRDIKTYWTSTDEKSHGAYGLYPVQSTNVLVEKSVTIGASDTGIYVGQSKNIIVRNNEAHGNVAGIEIENCYTADVHDNDVYDNSSGILIFDLPDLPQRNGHDIRVFNNKVHDNNHGNFSPSGLLQNVPAGTGFFVLANTNVEVFGNTFEKNGTTQTSILSYFILGETIKDAGYTKPYPINVYVHDNTYTDGGTSIDGSKELGLLLAITTFPNTKDPKKRVPEIIYDGITPPTTSDQVNPNQICWKNNKGTVESVNFHFDKFTKDAPNLGQILEMNPTAYDCELPPIPEVKLPE</sequence>
<dbReference type="Pfam" id="PF13229">
    <property type="entry name" value="Beta_helix"/>
    <property type="match status" value="1"/>
</dbReference>
<protein>
    <submittedName>
        <fullName evidence="3">Right-handed parallel beta-helix repeat-containing protein</fullName>
    </submittedName>
</protein>
<dbReference type="EMBL" id="CP089983">
    <property type="protein sequence ID" value="WXB02587.1"/>
    <property type="molecule type" value="Genomic_DNA"/>
</dbReference>